<dbReference type="SUPFAM" id="SSF143724">
    <property type="entry name" value="PHP14-like"/>
    <property type="match status" value="1"/>
</dbReference>
<evidence type="ECO:0000259" key="13">
    <source>
        <dbReference type="Pfam" id="PF17941"/>
    </source>
</evidence>
<dbReference type="PANTHER" id="PTHR30218:SF0">
    <property type="entry name" value="POLYPHOSPHATE KINASE"/>
    <property type="match status" value="1"/>
</dbReference>
<dbReference type="InterPro" id="IPR024953">
    <property type="entry name" value="PP_kinase_middle"/>
</dbReference>
<organism evidence="14 15">
    <name type="scientific">Candidatus Dormiibacter inghamiae</name>
    <dbReference type="NCBI Taxonomy" id="3127013"/>
    <lineage>
        <taxon>Bacteria</taxon>
        <taxon>Bacillati</taxon>
        <taxon>Candidatus Dormiibacterota</taxon>
        <taxon>Candidatus Dormibacteria</taxon>
        <taxon>Candidatus Dormibacterales</taxon>
        <taxon>Candidatus Dormibacteraceae</taxon>
        <taxon>Candidatus Dormiibacter</taxon>
    </lineage>
</organism>
<accession>A0A934NC69</accession>
<dbReference type="Gene3D" id="3.30.1840.10">
    <property type="entry name" value="Polyphosphate kinase middle domain"/>
    <property type="match status" value="1"/>
</dbReference>
<dbReference type="NCBIfam" id="NF003921">
    <property type="entry name" value="PRK05443.2-2"/>
    <property type="match status" value="1"/>
</dbReference>
<feature type="binding site" evidence="8">
    <location>
        <position position="594"/>
    </location>
    <ligand>
        <name>ATP</name>
        <dbReference type="ChEBI" id="CHEBI:30616"/>
    </ligand>
</feature>
<comment type="caution">
    <text evidence="14">The sequence shown here is derived from an EMBL/GenBank/DDBJ whole genome shotgun (WGS) entry which is preliminary data.</text>
</comment>
<feature type="active site" description="Phosphohistidine intermediate" evidence="8">
    <location>
        <position position="441"/>
    </location>
</feature>
<comment type="catalytic activity">
    <reaction evidence="8 9">
        <text>[phosphate](n) + ATP = [phosphate](n+1) + ADP</text>
        <dbReference type="Rhea" id="RHEA:19573"/>
        <dbReference type="Rhea" id="RHEA-COMP:9859"/>
        <dbReference type="Rhea" id="RHEA-COMP:14280"/>
        <dbReference type="ChEBI" id="CHEBI:16838"/>
        <dbReference type="ChEBI" id="CHEBI:30616"/>
        <dbReference type="ChEBI" id="CHEBI:456216"/>
        <dbReference type="EC" id="2.7.4.1"/>
    </reaction>
</comment>
<dbReference type="Gene3D" id="1.20.58.310">
    <property type="entry name" value="Polyphosphate kinase N-terminal domain"/>
    <property type="match status" value="1"/>
</dbReference>
<dbReference type="InterPro" id="IPR041108">
    <property type="entry name" value="PP_kinase_C_1"/>
</dbReference>
<keyword evidence="4 8" id="KW-0547">Nucleotide-binding</keyword>
<feature type="domain" description="Polyphosphate kinase middle" evidence="10">
    <location>
        <begin position="131"/>
        <end position="300"/>
    </location>
</feature>
<dbReference type="AlphaFoldDB" id="A0A934NC69"/>
<keyword evidence="7 8" id="KW-0460">Magnesium</keyword>
<keyword evidence="2 8" id="KW-0808">Transferase</keyword>
<comment type="PTM">
    <text evidence="8 9">An intermediate of this reaction is the autophosphorylated ppk in which a phosphate is covalently linked to a histidine residue through a N-P bond.</text>
</comment>
<evidence type="ECO:0000313" key="15">
    <source>
        <dbReference type="Proteomes" id="UP000620075"/>
    </source>
</evidence>
<dbReference type="CDD" id="cd09165">
    <property type="entry name" value="PLDc_PaPPK1_C1_like"/>
    <property type="match status" value="1"/>
</dbReference>
<dbReference type="GO" id="GO:0046872">
    <property type="term" value="F:metal ion binding"/>
    <property type="evidence" value="ECO:0007669"/>
    <property type="project" value="UniProtKB-KW"/>
</dbReference>
<name>A0A934NC69_9BACT</name>
<keyword evidence="1 8" id="KW-0597">Phosphoprotein</keyword>
<keyword evidence="3 8" id="KW-0479">Metal-binding</keyword>
<dbReference type="SUPFAM" id="SSF140356">
    <property type="entry name" value="PPK N-terminal domain-like"/>
    <property type="match status" value="1"/>
</dbReference>
<evidence type="ECO:0000256" key="7">
    <source>
        <dbReference type="ARBA" id="ARBA00022842"/>
    </source>
</evidence>
<dbReference type="FunFam" id="3.30.870.10:FF:000001">
    <property type="entry name" value="Polyphosphate kinase"/>
    <property type="match status" value="1"/>
</dbReference>
<dbReference type="InterPro" id="IPR036830">
    <property type="entry name" value="PP_kinase_middle_dom_sf"/>
</dbReference>
<evidence type="ECO:0000256" key="8">
    <source>
        <dbReference type="HAMAP-Rule" id="MF_00347"/>
    </source>
</evidence>
<dbReference type="InterPro" id="IPR036832">
    <property type="entry name" value="PPK_N_dom_sf"/>
</dbReference>
<dbReference type="Pfam" id="PF13090">
    <property type="entry name" value="PP_kinase_C"/>
    <property type="match status" value="1"/>
</dbReference>
<dbReference type="Pfam" id="PF17941">
    <property type="entry name" value="PP_kinase_C_1"/>
    <property type="match status" value="1"/>
</dbReference>
<evidence type="ECO:0000256" key="4">
    <source>
        <dbReference type="ARBA" id="ARBA00022741"/>
    </source>
</evidence>
<evidence type="ECO:0000256" key="1">
    <source>
        <dbReference type="ARBA" id="ARBA00022553"/>
    </source>
</evidence>
<feature type="domain" description="Polyphosphate kinase C-terminal" evidence="13">
    <location>
        <begin position="335"/>
        <end position="502"/>
    </location>
</feature>
<evidence type="ECO:0000256" key="9">
    <source>
        <dbReference type="RuleBase" id="RU003800"/>
    </source>
</evidence>
<feature type="domain" description="Polyphosphate kinase C-terminal" evidence="12">
    <location>
        <begin position="509"/>
        <end position="668"/>
    </location>
</feature>
<feature type="binding site" evidence="8">
    <location>
        <position position="52"/>
    </location>
    <ligand>
        <name>ATP</name>
        <dbReference type="ChEBI" id="CHEBI:30616"/>
    </ligand>
</feature>
<dbReference type="NCBIfam" id="NF003918">
    <property type="entry name" value="PRK05443.1-2"/>
    <property type="match status" value="1"/>
</dbReference>
<comment type="similarity">
    <text evidence="8 9">Belongs to the polyphosphate kinase 1 (PPK1) family.</text>
</comment>
<sequence>MEDLPSEAPPPSRYLNRELSLLDYSERVLARGENASLPLLERVRCLHFFARNLDDFFQIRVAGLKDQLEAAPDVASPDGKTPVQQLFDIRRRAEELGTRQSRLWNRHLLPELAQKGIRLIDSEGLAKKDLDHLSRYFRNQVFPVLTPLAVDPGHPFPYLSNFSLNFAVIVRDPLRRDQRFARLKVPPLLPRFVALPDGERFVPLESVIAANLQALFPGMEVLKHTLFRVTRDNDLEVRDSEADDLLVTIQTELLRQRRRARAVRLEVHRDLPDEVRTLLMRELDLADEDVYEVDGLLDLGGVDFLADLDRPDLQVERFVPSLPPRLVASESKPRSIFNVLADGDVLLHHPYDSFAGSVVSFIQQAAADPKVLAIKQTLYRTSGPASPIAIALAQAAEAGKQVAALVELKARGDEQANIEWAQQLEQSGVHVVYGLVGLKTHAKLTLVVRQEGRRIRRYVHAATGNYNPSTAKSYEDIGLLTCDDEIGADVSEFFNFLTGYSRQRKFRQLLVAPMGLRAGLLELIRSERKQPDGRIVIKVNNLTDQEIIDALYEAAQAGTRIDLIVRGMCCLRPGLRGLSDRIQVRSLVGHFLEHSRIFRFGSERRGVEYYVGSADVMDRNLDRRVEAVVPVRDSLLKAQLAEVIDIELADDVLAWELDADGAWHQAPMRKGVDTHRRLMELAAERTRLAEDPLGGG</sequence>
<dbReference type="PANTHER" id="PTHR30218">
    <property type="entry name" value="POLYPHOSPHATE KINASE"/>
    <property type="match status" value="1"/>
</dbReference>
<dbReference type="HAMAP" id="MF_00347">
    <property type="entry name" value="Polyphosphate_kinase"/>
    <property type="match status" value="1"/>
</dbReference>
<comment type="cofactor">
    <cofactor evidence="8">
        <name>Mg(2+)</name>
        <dbReference type="ChEBI" id="CHEBI:18420"/>
    </cofactor>
</comment>
<comment type="function">
    <text evidence="8 9">Catalyzes the reversible transfer of the terminal phosphate of ATP to form a long-chain polyphosphate (polyP).</text>
</comment>
<evidence type="ECO:0000256" key="5">
    <source>
        <dbReference type="ARBA" id="ARBA00022777"/>
    </source>
</evidence>
<dbReference type="InterPro" id="IPR025198">
    <property type="entry name" value="PPK_N_dom"/>
</dbReference>
<dbReference type="Proteomes" id="UP000620075">
    <property type="component" value="Unassembled WGS sequence"/>
</dbReference>
<dbReference type="PIRSF" id="PIRSF015589">
    <property type="entry name" value="PP_kinase"/>
    <property type="match status" value="1"/>
</dbReference>
<dbReference type="InterPro" id="IPR003414">
    <property type="entry name" value="PP_kinase"/>
</dbReference>
<dbReference type="GO" id="GO:0008976">
    <property type="term" value="F:polyphosphate kinase activity"/>
    <property type="evidence" value="ECO:0007669"/>
    <property type="project" value="UniProtKB-UniRule"/>
</dbReference>
<feature type="domain" description="Polyphosphate kinase N-terminal" evidence="11">
    <location>
        <begin position="14"/>
        <end position="119"/>
    </location>
</feature>
<feature type="binding site" evidence="8">
    <location>
        <position position="411"/>
    </location>
    <ligand>
        <name>Mg(2+)</name>
        <dbReference type="ChEBI" id="CHEBI:18420"/>
    </ligand>
</feature>
<feature type="binding site" evidence="8">
    <location>
        <position position="474"/>
    </location>
    <ligand>
        <name>ATP</name>
        <dbReference type="ChEBI" id="CHEBI:30616"/>
    </ligand>
</feature>
<dbReference type="Pfam" id="PF13089">
    <property type="entry name" value="PP_kinase_N"/>
    <property type="match status" value="1"/>
</dbReference>
<evidence type="ECO:0000259" key="11">
    <source>
        <dbReference type="Pfam" id="PF13089"/>
    </source>
</evidence>
<evidence type="ECO:0000256" key="2">
    <source>
        <dbReference type="ARBA" id="ARBA00022679"/>
    </source>
</evidence>
<dbReference type="InterPro" id="IPR025200">
    <property type="entry name" value="PPK_C_dom2"/>
</dbReference>
<evidence type="ECO:0000256" key="3">
    <source>
        <dbReference type="ARBA" id="ARBA00022723"/>
    </source>
</evidence>
<dbReference type="GO" id="GO:0006799">
    <property type="term" value="P:polyphosphate biosynthetic process"/>
    <property type="evidence" value="ECO:0007669"/>
    <property type="project" value="UniProtKB-UniRule"/>
</dbReference>
<evidence type="ECO:0000259" key="10">
    <source>
        <dbReference type="Pfam" id="PF02503"/>
    </source>
</evidence>
<dbReference type="EC" id="2.7.4.1" evidence="8 9"/>
<dbReference type="GO" id="GO:0005524">
    <property type="term" value="F:ATP binding"/>
    <property type="evidence" value="ECO:0007669"/>
    <property type="project" value="UniProtKB-KW"/>
</dbReference>
<feature type="binding site" evidence="8">
    <location>
        <position position="380"/>
    </location>
    <ligand>
        <name>Mg(2+)</name>
        <dbReference type="ChEBI" id="CHEBI:18420"/>
    </ligand>
</feature>
<evidence type="ECO:0000313" key="14">
    <source>
        <dbReference type="EMBL" id="MBJ7601639.1"/>
    </source>
</evidence>
<dbReference type="Pfam" id="PF02503">
    <property type="entry name" value="PP_kinase"/>
    <property type="match status" value="1"/>
</dbReference>
<protein>
    <recommendedName>
        <fullName evidence="8 9">Polyphosphate kinase</fullName>
        <ecNumber evidence="8 9">2.7.4.1</ecNumber>
    </recommendedName>
    <alternativeName>
        <fullName evidence="8">ATP-polyphosphate phosphotransferase</fullName>
    </alternativeName>
    <alternativeName>
        <fullName evidence="8">Polyphosphoric acid kinase</fullName>
    </alternativeName>
</protein>
<dbReference type="EMBL" id="JAEKNQ010000003">
    <property type="protein sequence ID" value="MBJ7601639.1"/>
    <property type="molecule type" value="Genomic_DNA"/>
</dbReference>
<proteinExistence type="inferred from homology"/>
<reference evidence="14 15" key="1">
    <citation type="submission" date="2020-10" db="EMBL/GenBank/DDBJ databases">
        <title>Ca. Dormibacterota MAGs.</title>
        <authorList>
            <person name="Montgomery K."/>
        </authorList>
    </citation>
    <scope>NUCLEOTIDE SEQUENCE [LARGE SCALE GENOMIC DNA]</scope>
    <source>
        <strain evidence="14">SC8811_S16_3</strain>
    </source>
</reference>
<keyword evidence="5 8" id="KW-0418">Kinase</keyword>
<dbReference type="Gene3D" id="3.30.870.10">
    <property type="entry name" value="Endonuclease Chain A"/>
    <property type="match status" value="2"/>
</dbReference>
<keyword evidence="6 8" id="KW-0067">ATP-binding</keyword>
<dbReference type="NCBIfam" id="TIGR03705">
    <property type="entry name" value="poly_P_kin"/>
    <property type="match status" value="1"/>
</dbReference>
<dbReference type="SUPFAM" id="SSF56024">
    <property type="entry name" value="Phospholipase D/nuclease"/>
    <property type="match status" value="2"/>
</dbReference>
<dbReference type="GO" id="GO:0009358">
    <property type="term" value="C:polyphosphate kinase complex"/>
    <property type="evidence" value="ECO:0007669"/>
    <property type="project" value="InterPro"/>
</dbReference>
<evidence type="ECO:0000259" key="12">
    <source>
        <dbReference type="Pfam" id="PF13090"/>
    </source>
</evidence>
<gene>
    <name evidence="14" type="primary">ppk1</name>
    <name evidence="8" type="synonym">ppk</name>
    <name evidence="14" type="ORF">JF888_00325</name>
</gene>
<feature type="binding site" evidence="8">
    <location>
        <position position="566"/>
    </location>
    <ligand>
        <name>ATP</name>
        <dbReference type="ChEBI" id="CHEBI:30616"/>
    </ligand>
</feature>
<evidence type="ECO:0000256" key="6">
    <source>
        <dbReference type="ARBA" id="ARBA00022840"/>
    </source>
</evidence>